<organism evidence="2 3">
    <name type="scientific">Roseimicrobium gellanilyticum</name>
    <dbReference type="NCBI Taxonomy" id="748857"/>
    <lineage>
        <taxon>Bacteria</taxon>
        <taxon>Pseudomonadati</taxon>
        <taxon>Verrucomicrobiota</taxon>
        <taxon>Verrucomicrobiia</taxon>
        <taxon>Verrucomicrobiales</taxon>
        <taxon>Verrucomicrobiaceae</taxon>
        <taxon>Roseimicrobium</taxon>
    </lineage>
</organism>
<keyword evidence="2" id="KW-0808">Transferase</keyword>
<gene>
    <name evidence="2" type="ORF">DES53_11933</name>
</gene>
<evidence type="ECO:0000313" key="3">
    <source>
        <dbReference type="Proteomes" id="UP000253426"/>
    </source>
</evidence>
<dbReference type="EMBL" id="QNRR01000019">
    <property type="protein sequence ID" value="RBP35867.1"/>
    <property type="molecule type" value="Genomic_DNA"/>
</dbReference>
<proteinExistence type="predicted"/>
<protein>
    <submittedName>
        <fullName evidence="2">Ser/Thr protein kinase RdoA (MazF antagonist)</fullName>
    </submittedName>
</protein>
<dbReference type="Proteomes" id="UP000253426">
    <property type="component" value="Unassembled WGS sequence"/>
</dbReference>
<reference evidence="2 3" key="1">
    <citation type="submission" date="2018-06" db="EMBL/GenBank/DDBJ databases">
        <title>Genomic Encyclopedia of Type Strains, Phase IV (KMG-IV): sequencing the most valuable type-strain genomes for metagenomic binning, comparative biology and taxonomic classification.</title>
        <authorList>
            <person name="Goeker M."/>
        </authorList>
    </citation>
    <scope>NUCLEOTIDE SEQUENCE [LARGE SCALE GENOMIC DNA]</scope>
    <source>
        <strain evidence="2 3">DSM 25532</strain>
    </source>
</reference>
<dbReference type="GO" id="GO:0016301">
    <property type="term" value="F:kinase activity"/>
    <property type="evidence" value="ECO:0007669"/>
    <property type="project" value="UniProtKB-KW"/>
</dbReference>
<dbReference type="SUPFAM" id="SSF56112">
    <property type="entry name" value="Protein kinase-like (PK-like)"/>
    <property type="match status" value="1"/>
</dbReference>
<dbReference type="Pfam" id="PF01636">
    <property type="entry name" value="APH"/>
    <property type="match status" value="1"/>
</dbReference>
<dbReference type="InterPro" id="IPR051678">
    <property type="entry name" value="AGP_Transferase"/>
</dbReference>
<sequence>MIVKASVRRSPLLSHPRSHIHYWKCDRPAAFHGTQETRDHAALEQQLLDVLRPHAIGKHLSLKPSGSQGNHLTWLLETEARSFFIRVEDGPDRDDYIEVESRVLQEVRFLGIRAPQVHIVDATRTDVPFAWQVMDHIPHPDLNHWHKQGTLDLRQTAASIGAAVAKWQTLTPSGFGPFNPQSLRDIDELTGFHAEYADYFLMRLDRHLHYLVEQEFLSLGEARDIRKEIEKHEKLLDLKQGCLVHKDLALWNILGTETQIEAYIDWDDAVSGDAMDDLSLLACFHEGDIIEAALLGYASVRPLPSEHRRRFWMHLLRNMLVKSVIRVGAGYFKRTDGFFLISSGSSGADLREFTRERLFRALHGLREDLEVSQL</sequence>
<dbReference type="InterPro" id="IPR002575">
    <property type="entry name" value="Aminoglycoside_PTrfase"/>
</dbReference>
<comment type="caution">
    <text evidence="2">The sequence shown here is derived from an EMBL/GenBank/DDBJ whole genome shotgun (WGS) entry which is preliminary data.</text>
</comment>
<accession>A0A366H4T8</accession>
<dbReference type="Gene3D" id="3.90.1200.10">
    <property type="match status" value="1"/>
</dbReference>
<dbReference type="InterPro" id="IPR011009">
    <property type="entry name" value="Kinase-like_dom_sf"/>
</dbReference>
<dbReference type="OrthoDB" id="187119at2"/>
<dbReference type="PANTHER" id="PTHR21310">
    <property type="entry name" value="AMINOGLYCOSIDE PHOSPHOTRANSFERASE-RELATED-RELATED"/>
    <property type="match status" value="1"/>
</dbReference>
<evidence type="ECO:0000259" key="1">
    <source>
        <dbReference type="Pfam" id="PF01636"/>
    </source>
</evidence>
<keyword evidence="3" id="KW-1185">Reference proteome</keyword>
<name>A0A366H4T8_9BACT</name>
<feature type="domain" description="Aminoglycoside phosphotransferase" evidence="1">
    <location>
        <begin position="67"/>
        <end position="283"/>
    </location>
</feature>
<dbReference type="AlphaFoldDB" id="A0A366H4T8"/>
<evidence type="ECO:0000313" key="2">
    <source>
        <dbReference type="EMBL" id="RBP35867.1"/>
    </source>
</evidence>
<keyword evidence="2" id="KW-0418">Kinase</keyword>